<evidence type="ECO:0000256" key="2">
    <source>
        <dbReference type="ARBA" id="ARBA00007171"/>
    </source>
</evidence>
<accession>A0A8J3C676</accession>
<comment type="subcellular location">
    <subcellularLocation>
        <location evidence="1">Membrane</location>
    </subcellularLocation>
</comment>
<dbReference type="GO" id="GO:0071555">
    <property type="term" value="P:cell wall organization"/>
    <property type="evidence" value="ECO:0007669"/>
    <property type="project" value="TreeGrafter"/>
</dbReference>
<gene>
    <name evidence="7" type="primary">ftsI</name>
    <name evidence="7" type="ORF">GCM10012275_06170</name>
</gene>
<dbReference type="Gene3D" id="3.30.450.330">
    <property type="match status" value="1"/>
</dbReference>
<feature type="compositionally biased region" description="Basic residues" evidence="4">
    <location>
        <begin position="8"/>
        <end position="19"/>
    </location>
</feature>
<evidence type="ECO:0000259" key="5">
    <source>
        <dbReference type="Pfam" id="PF00905"/>
    </source>
</evidence>
<dbReference type="RefSeq" id="WP_189053622.1">
    <property type="nucleotide sequence ID" value="NZ_BMMK01000002.1"/>
</dbReference>
<dbReference type="InterPro" id="IPR012338">
    <property type="entry name" value="Beta-lactam/transpept-like"/>
</dbReference>
<dbReference type="InterPro" id="IPR050515">
    <property type="entry name" value="Beta-lactam/transpept"/>
</dbReference>
<evidence type="ECO:0000256" key="3">
    <source>
        <dbReference type="ARBA" id="ARBA00023136"/>
    </source>
</evidence>
<keyword evidence="7" id="KW-0131">Cell cycle</keyword>
<evidence type="ECO:0000256" key="4">
    <source>
        <dbReference type="SAM" id="MobiDB-lite"/>
    </source>
</evidence>
<evidence type="ECO:0000256" key="1">
    <source>
        <dbReference type="ARBA" id="ARBA00004370"/>
    </source>
</evidence>
<feature type="domain" description="Penicillin-binding protein transpeptidase" evidence="5">
    <location>
        <begin position="292"/>
        <end position="607"/>
    </location>
</feature>
<dbReference type="Proteomes" id="UP000637578">
    <property type="component" value="Unassembled WGS sequence"/>
</dbReference>
<dbReference type="Pfam" id="PF00905">
    <property type="entry name" value="Transpeptidase"/>
    <property type="match status" value="1"/>
</dbReference>
<dbReference type="PANTHER" id="PTHR30627:SF1">
    <property type="entry name" value="PEPTIDOGLYCAN D,D-TRANSPEPTIDASE FTSI"/>
    <property type="match status" value="1"/>
</dbReference>
<evidence type="ECO:0000313" key="7">
    <source>
        <dbReference type="EMBL" id="GGM37903.1"/>
    </source>
</evidence>
<dbReference type="Gene3D" id="3.90.1310.10">
    <property type="entry name" value="Penicillin-binding protein 2a (Domain 2)"/>
    <property type="match status" value="1"/>
</dbReference>
<evidence type="ECO:0000259" key="6">
    <source>
        <dbReference type="Pfam" id="PF03717"/>
    </source>
</evidence>
<feature type="region of interest" description="Disordered" evidence="4">
    <location>
        <begin position="1"/>
        <end position="26"/>
    </location>
</feature>
<keyword evidence="7" id="KW-0132">Cell division</keyword>
<keyword evidence="8" id="KW-1185">Reference proteome</keyword>
<reference evidence="7" key="1">
    <citation type="journal article" date="2014" name="Int. J. Syst. Evol. Microbiol.">
        <title>Complete genome sequence of Corynebacterium casei LMG S-19264T (=DSM 44701T), isolated from a smear-ripened cheese.</title>
        <authorList>
            <consortium name="US DOE Joint Genome Institute (JGI-PGF)"/>
            <person name="Walter F."/>
            <person name="Albersmeier A."/>
            <person name="Kalinowski J."/>
            <person name="Ruckert C."/>
        </authorList>
    </citation>
    <scope>NUCLEOTIDE SEQUENCE</scope>
    <source>
        <strain evidence="7">CGMCC 4.5737</strain>
    </source>
</reference>
<dbReference type="GO" id="GO:0008658">
    <property type="term" value="F:penicillin binding"/>
    <property type="evidence" value="ECO:0007669"/>
    <property type="project" value="InterPro"/>
</dbReference>
<dbReference type="GO" id="GO:0051301">
    <property type="term" value="P:cell division"/>
    <property type="evidence" value="ECO:0007669"/>
    <property type="project" value="UniProtKB-KW"/>
</dbReference>
<organism evidence="7 8">
    <name type="scientific">Longimycelium tulufanense</name>
    <dbReference type="NCBI Taxonomy" id="907463"/>
    <lineage>
        <taxon>Bacteria</taxon>
        <taxon>Bacillati</taxon>
        <taxon>Actinomycetota</taxon>
        <taxon>Actinomycetes</taxon>
        <taxon>Pseudonocardiales</taxon>
        <taxon>Pseudonocardiaceae</taxon>
        <taxon>Longimycelium</taxon>
    </lineage>
</organism>
<sequence>MSRASRPVPRRRPVRGVRTRRAESSQLGDHRNRLVVGRALLVLTLVLAGLKLVQVQALDASELTKMAEKQRLTSKTIPARRGAIIDREGRPLAISMEVKSLAARPQALAKEWNKPEIVEQYGIDAEGYTAKIAKFMHEELGDSYPEEELLKKLRRDVPFVYLADNVPPDKARKITKRFPAINAEDRELRQYPAGDVAGNILGFANWRMNSQKTEGLFGLENYEDTVLAGKQGRRIVETAEGNNELVIPDTERDVLPATPGSSLELTIDSDVQFKVQQLLSDHVRRAKARSGNAVVLDAHTGEVYALANDKTLDPSKPLNRLDSNDPRLRNPAVTDPFEPGSVNKIITAAAAIEDGLVKPDTVVEVPGSIQVSDRTIRDAWSHGTEQMTFTGVLARSSNVGTIKTAQQVGEERFVQLLQRFGIGQLTKVGLPGESAGQVPPRSQWSGSTFGNLPIGQGLSMTVLQMAGMYQAIANDGVRVPPRILRAVTGPDGKRQPEPRPEGVRVVSPDTARTVRGMLRAVVQDSPDPLQRGTSPKAALEGYQIAGKTGTALQVDPRCRCYVNDKQWITFAGILPADNPRFVVGLMIDRPEPGNPVGVNAGPLFREIASYLVQRYQIPTSPDAAPVQQLTLR</sequence>
<dbReference type="SUPFAM" id="SSF56519">
    <property type="entry name" value="Penicillin binding protein dimerisation domain"/>
    <property type="match status" value="1"/>
</dbReference>
<comment type="similarity">
    <text evidence="2">Belongs to the transpeptidase family.</text>
</comment>
<dbReference type="GO" id="GO:0005886">
    <property type="term" value="C:plasma membrane"/>
    <property type="evidence" value="ECO:0007669"/>
    <property type="project" value="TreeGrafter"/>
</dbReference>
<proteinExistence type="inferred from homology"/>
<dbReference type="AlphaFoldDB" id="A0A8J3C676"/>
<protein>
    <submittedName>
        <fullName evidence="7">Cell division protein FtsI</fullName>
    </submittedName>
</protein>
<feature type="domain" description="Penicillin-binding protein dimerisation" evidence="6">
    <location>
        <begin position="76"/>
        <end position="244"/>
    </location>
</feature>
<dbReference type="PANTHER" id="PTHR30627">
    <property type="entry name" value="PEPTIDOGLYCAN D,D-TRANSPEPTIDASE"/>
    <property type="match status" value="1"/>
</dbReference>
<dbReference type="Pfam" id="PF03717">
    <property type="entry name" value="PBP_dimer"/>
    <property type="match status" value="1"/>
</dbReference>
<keyword evidence="3" id="KW-0472">Membrane</keyword>
<dbReference type="InterPro" id="IPR005311">
    <property type="entry name" value="PBP_dimer"/>
</dbReference>
<dbReference type="InterPro" id="IPR036138">
    <property type="entry name" value="PBP_dimer_sf"/>
</dbReference>
<dbReference type="Gene3D" id="3.40.710.10">
    <property type="entry name" value="DD-peptidase/beta-lactamase superfamily"/>
    <property type="match status" value="1"/>
</dbReference>
<reference evidence="7" key="2">
    <citation type="submission" date="2020-09" db="EMBL/GenBank/DDBJ databases">
        <authorList>
            <person name="Sun Q."/>
            <person name="Zhou Y."/>
        </authorList>
    </citation>
    <scope>NUCLEOTIDE SEQUENCE</scope>
    <source>
        <strain evidence="7">CGMCC 4.5737</strain>
    </source>
</reference>
<name>A0A8J3C676_9PSEU</name>
<dbReference type="EMBL" id="BMMK01000002">
    <property type="protein sequence ID" value="GGM37903.1"/>
    <property type="molecule type" value="Genomic_DNA"/>
</dbReference>
<dbReference type="InterPro" id="IPR001460">
    <property type="entry name" value="PCN-bd_Tpept"/>
</dbReference>
<evidence type="ECO:0000313" key="8">
    <source>
        <dbReference type="Proteomes" id="UP000637578"/>
    </source>
</evidence>
<comment type="caution">
    <text evidence="7">The sequence shown here is derived from an EMBL/GenBank/DDBJ whole genome shotgun (WGS) entry which is preliminary data.</text>
</comment>
<dbReference type="SUPFAM" id="SSF56601">
    <property type="entry name" value="beta-lactamase/transpeptidase-like"/>
    <property type="match status" value="1"/>
</dbReference>